<name>A0A1Q9DNP1_SYMMI</name>
<proteinExistence type="inferred from homology"/>
<keyword evidence="11" id="KW-0328">Glycosyltransferase</keyword>
<gene>
    <name evidence="11" type="primary">MNN23</name>
    <name evidence="11" type="ORF">AK812_SmicGene20930</name>
</gene>
<dbReference type="Proteomes" id="UP000186817">
    <property type="component" value="Unassembled WGS sequence"/>
</dbReference>
<keyword evidence="12" id="KW-1185">Reference proteome</keyword>
<protein>
    <submittedName>
        <fullName evidence="11">Alpha-1,2-mannosyltransferase MNN23</fullName>
    </submittedName>
</protein>
<evidence type="ECO:0000256" key="9">
    <source>
        <dbReference type="ARBA" id="ARBA00023136"/>
    </source>
</evidence>
<keyword evidence="5" id="KW-0812">Transmembrane</keyword>
<dbReference type="AlphaFoldDB" id="A0A1Q9DNP1"/>
<comment type="caution">
    <text evidence="11">The sequence shown here is derived from an EMBL/GenBank/DDBJ whole genome shotgun (WGS) entry which is preliminary data.</text>
</comment>
<dbReference type="GO" id="GO:0000139">
    <property type="term" value="C:Golgi membrane"/>
    <property type="evidence" value="ECO:0007669"/>
    <property type="project" value="UniProtKB-SubCell"/>
</dbReference>
<dbReference type="OrthoDB" id="430354at2759"/>
<dbReference type="Pfam" id="PF11051">
    <property type="entry name" value="Mannosyl_trans3"/>
    <property type="match status" value="1"/>
</dbReference>
<evidence type="ECO:0000256" key="5">
    <source>
        <dbReference type="ARBA" id="ARBA00022692"/>
    </source>
</evidence>
<keyword evidence="4 11" id="KW-0808">Transferase</keyword>
<reference evidence="11 12" key="1">
    <citation type="submission" date="2016-02" db="EMBL/GenBank/DDBJ databases">
        <title>Genome analysis of coral dinoflagellate symbionts highlights evolutionary adaptations to a symbiotic lifestyle.</title>
        <authorList>
            <person name="Aranda M."/>
            <person name="Li Y."/>
            <person name="Liew Y.J."/>
            <person name="Baumgarten S."/>
            <person name="Simakov O."/>
            <person name="Wilson M."/>
            <person name="Piel J."/>
            <person name="Ashoor H."/>
            <person name="Bougouffa S."/>
            <person name="Bajic V.B."/>
            <person name="Ryu T."/>
            <person name="Ravasi T."/>
            <person name="Bayer T."/>
            <person name="Micklem G."/>
            <person name="Kim H."/>
            <person name="Bhak J."/>
            <person name="Lajeunesse T.C."/>
            <person name="Voolstra C.R."/>
        </authorList>
    </citation>
    <scope>NUCLEOTIDE SEQUENCE [LARGE SCALE GENOMIC DNA]</scope>
    <source>
        <strain evidence="11 12">CCMP2467</strain>
    </source>
</reference>
<evidence type="ECO:0000256" key="4">
    <source>
        <dbReference type="ARBA" id="ARBA00022679"/>
    </source>
</evidence>
<organism evidence="11 12">
    <name type="scientific">Symbiodinium microadriaticum</name>
    <name type="common">Dinoflagellate</name>
    <name type="synonym">Zooxanthella microadriatica</name>
    <dbReference type="NCBI Taxonomy" id="2951"/>
    <lineage>
        <taxon>Eukaryota</taxon>
        <taxon>Sar</taxon>
        <taxon>Alveolata</taxon>
        <taxon>Dinophyceae</taxon>
        <taxon>Suessiales</taxon>
        <taxon>Symbiodiniaceae</taxon>
        <taxon>Symbiodinium</taxon>
    </lineage>
</organism>
<evidence type="ECO:0000313" key="12">
    <source>
        <dbReference type="Proteomes" id="UP000186817"/>
    </source>
</evidence>
<keyword evidence="7" id="KW-1133">Transmembrane helix</keyword>
<comment type="similarity">
    <text evidence="3">Belongs to the MNN1/MNT family.</text>
</comment>
<evidence type="ECO:0000256" key="6">
    <source>
        <dbReference type="ARBA" id="ARBA00022968"/>
    </source>
</evidence>
<dbReference type="InterPro" id="IPR022751">
    <property type="entry name" value="Alpha_mannosyltransferase"/>
</dbReference>
<evidence type="ECO:0000256" key="3">
    <source>
        <dbReference type="ARBA" id="ARBA00009105"/>
    </source>
</evidence>
<dbReference type="PANTHER" id="PTHR31646">
    <property type="entry name" value="ALPHA-1,2-MANNOSYLTRANSFERASE MNN2"/>
    <property type="match status" value="1"/>
</dbReference>
<evidence type="ECO:0000256" key="2">
    <source>
        <dbReference type="ARBA" id="ARBA00004606"/>
    </source>
</evidence>
<comment type="subcellular location">
    <subcellularLocation>
        <location evidence="10">Endomembrane system</location>
        <topology evidence="10">Single-pass membrane protein</topology>
    </subcellularLocation>
    <subcellularLocation>
        <location evidence="1">Golgi apparatus membrane</location>
    </subcellularLocation>
    <subcellularLocation>
        <location evidence="2">Membrane</location>
        <topology evidence="2">Single-pass type II membrane protein</topology>
    </subcellularLocation>
</comment>
<dbReference type="GO" id="GO:0000026">
    <property type="term" value="F:alpha-1,2-mannosyltransferase activity"/>
    <property type="evidence" value="ECO:0007669"/>
    <property type="project" value="TreeGrafter"/>
</dbReference>
<dbReference type="GO" id="GO:0046354">
    <property type="term" value="P:mannan biosynthetic process"/>
    <property type="evidence" value="ECO:0007669"/>
    <property type="project" value="TreeGrafter"/>
</dbReference>
<sequence length="214" mass="24033">MAVGVLCASIPKARDNFHGSTMHELMDGLDEGWMDGWTDGRREGWMDGPGARIDLSMLNPTEVAGRGIVICAGGPYLPLAWLSVRLLRKHCGCQLPVELWHLPNEVPDSWRRQLDGESGVCLRELPELPRKRPEVWAVKPLALLGCSFAEILLLDADNLPLSSPDALFSEPLYREHGAVFWKDFGVFEDEPTLYLWDQKGYARLKQISARLMHA</sequence>
<dbReference type="EMBL" id="LSRX01000455">
    <property type="protein sequence ID" value="OLP96797.1"/>
    <property type="molecule type" value="Genomic_DNA"/>
</dbReference>
<evidence type="ECO:0000256" key="7">
    <source>
        <dbReference type="ARBA" id="ARBA00022989"/>
    </source>
</evidence>
<accession>A0A1Q9DNP1</accession>
<dbReference type="PANTHER" id="PTHR31646:SF1">
    <property type="entry name" value="ALPHA-1,2-MANNOSYLTRANSFERASE MNN2"/>
    <property type="match status" value="1"/>
</dbReference>
<dbReference type="InterPro" id="IPR029044">
    <property type="entry name" value="Nucleotide-diphossugar_trans"/>
</dbReference>
<evidence type="ECO:0000313" key="11">
    <source>
        <dbReference type="EMBL" id="OLP96797.1"/>
    </source>
</evidence>
<evidence type="ECO:0000256" key="10">
    <source>
        <dbReference type="ARBA" id="ARBA00037847"/>
    </source>
</evidence>
<evidence type="ECO:0000256" key="8">
    <source>
        <dbReference type="ARBA" id="ARBA00023034"/>
    </source>
</evidence>
<keyword evidence="6" id="KW-0735">Signal-anchor</keyword>
<evidence type="ECO:0000256" key="1">
    <source>
        <dbReference type="ARBA" id="ARBA00004394"/>
    </source>
</evidence>
<keyword evidence="8" id="KW-0333">Golgi apparatus</keyword>
<dbReference type="SUPFAM" id="SSF53448">
    <property type="entry name" value="Nucleotide-diphospho-sugar transferases"/>
    <property type="match status" value="1"/>
</dbReference>
<keyword evidence="9" id="KW-0472">Membrane</keyword>